<dbReference type="AlphaFoldDB" id="A0A644SJP8"/>
<comment type="caution">
    <text evidence="1">The sequence shown here is derived from an EMBL/GenBank/DDBJ whole genome shotgun (WGS) entry which is preliminary data.</text>
</comment>
<organism evidence="1">
    <name type="scientific">bioreactor metagenome</name>
    <dbReference type="NCBI Taxonomy" id="1076179"/>
    <lineage>
        <taxon>unclassified sequences</taxon>
        <taxon>metagenomes</taxon>
        <taxon>ecological metagenomes</taxon>
    </lineage>
</organism>
<dbReference type="EMBL" id="VSSQ01000001">
    <property type="protein sequence ID" value="MPL54924.1"/>
    <property type="molecule type" value="Genomic_DNA"/>
</dbReference>
<evidence type="ECO:0000313" key="1">
    <source>
        <dbReference type="EMBL" id="MPL54924.1"/>
    </source>
</evidence>
<sequence length="196" mass="23256">MGFFDFFKKDKKQNFSRNEIIIDLSEKSLLERKKKYNEDVENLWVGKNEIERIREDGYIIYKSKRVTPPEREQVGFYGLKWFSENGKFCVVYLSDFENIDYNLALIDTKTKTILYKKKLIRPKTCRLTNNGVVICNDWGDYNLSSNTIYCIDKFGSVILKKRHNSLVGEIFQLIENESKFKYNLNYSGKIFTIDIE</sequence>
<gene>
    <name evidence="1" type="ORF">SDC9_00390</name>
</gene>
<proteinExistence type="predicted"/>
<accession>A0A644SJP8</accession>
<protein>
    <submittedName>
        <fullName evidence="1">Uncharacterized protein</fullName>
    </submittedName>
</protein>
<name>A0A644SJP8_9ZZZZ</name>
<reference evidence="1" key="1">
    <citation type="submission" date="2019-08" db="EMBL/GenBank/DDBJ databases">
        <authorList>
            <person name="Kucharzyk K."/>
            <person name="Murdoch R.W."/>
            <person name="Higgins S."/>
            <person name="Loffler F."/>
        </authorList>
    </citation>
    <scope>NUCLEOTIDE SEQUENCE</scope>
</reference>